<organism evidence="2">
    <name type="scientific">Lyngbya confervoides BDU141951</name>
    <dbReference type="NCBI Taxonomy" id="1574623"/>
    <lineage>
        <taxon>Bacteria</taxon>
        <taxon>Bacillati</taxon>
        <taxon>Cyanobacteriota</taxon>
        <taxon>Cyanophyceae</taxon>
        <taxon>Oscillatoriophycideae</taxon>
        <taxon>Oscillatoriales</taxon>
        <taxon>Microcoleaceae</taxon>
        <taxon>Lyngbya</taxon>
    </lineage>
</organism>
<reference evidence="2" key="3">
    <citation type="submission" date="2020-02" db="EMBL/GenBank/DDBJ databases">
        <authorList>
            <person name="Sarangi A.N."/>
            <person name="Ghosh S."/>
            <person name="Mukherjee M."/>
            <person name="Tripathy S."/>
        </authorList>
    </citation>
    <scope>NUCLEOTIDE SEQUENCE</scope>
    <source>
        <strain evidence="2">BDU141951</strain>
    </source>
</reference>
<dbReference type="Pfam" id="PF14233">
    <property type="entry name" value="DUF4335"/>
    <property type="match status" value="1"/>
</dbReference>
<feature type="compositionally biased region" description="Low complexity" evidence="1">
    <location>
        <begin position="224"/>
        <end position="238"/>
    </location>
</feature>
<feature type="compositionally biased region" description="Acidic residues" evidence="1">
    <location>
        <begin position="210"/>
        <end position="223"/>
    </location>
</feature>
<dbReference type="AlphaFoldDB" id="A0A0C1Y2K3"/>
<evidence type="ECO:0000313" key="2">
    <source>
        <dbReference type="EMBL" id="NEV67326.1"/>
    </source>
</evidence>
<dbReference type="InterPro" id="IPR025569">
    <property type="entry name" value="DUF4335"/>
</dbReference>
<protein>
    <submittedName>
        <fullName evidence="2">DUF4335 domain-containing protein</fullName>
    </submittedName>
</protein>
<evidence type="ECO:0000256" key="1">
    <source>
        <dbReference type="SAM" id="MobiDB-lite"/>
    </source>
</evidence>
<gene>
    <name evidence="2" type="ORF">QQ91_009390</name>
</gene>
<dbReference type="EMBL" id="JTHE02000003">
    <property type="protein sequence ID" value="NEV67326.1"/>
    <property type="molecule type" value="Genomic_DNA"/>
</dbReference>
<accession>A0A0C1Y2K3</accession>
<proteinExistence type="predicted"/>
<comment type="caution">
    <text evidence="2">The sequence shown here is derived from an EMBL/GenBank/DDBJ whole genome shotgun (WGS) entry which is preliminary data.</text>
</comment>
<reference evidence="2" key="1">
    <citation type="submission" date="2014-11" db="EMBL/GenBank/DDBJ databases">
        <authorList>
            <person name="Malar M.C."/>
            <person name="Sen D."/>
            <person name="Tripathy S."/>
        </authorList>
    </citation>
    <scope>NUCLEOTIDE SEQUENCE</scope>
    <source>
        <strain evidence="2">BDU141951</strain>
    </source>
</reference>
<feature type="region of interest" description="Disordered" evidence="1">
    <location>
        <begin position="210"/>
        <end position="350"/>
    </location>
</feature>
<sequence>MTSTTQLTPLRYDAPTVTLEVMTREAAVSQWSDKPVVQVLRYQIQIRDLSGEAEPFDIRGDRTSFLPLLQAVETYVQDQLGDNGASSAPAQAPYLAAQGLTQHTLHLGRDRTTTGQSQITLGAIQLADLAQVLDDLNQTVRPLPVSLVAARQRRPWRQWGATAAGLVAAVGVTTMLWPNYQSQTGLETAQPGPTADQETALSPDSLELDEQAEPEIATSEESEASSADPSDAPAADESGAIAPVEPRAPSAANDVPAAPAPTAEPPITSSAPAESEPRSQTFSDEAPGNAATSPTAASNSSGASPSVPAPAEAVPAQPSARPEAATDSTAETAETFSDNAPQRAAIAPAPGSLAELVQQVRDRWTPPADLEQTLTYTLVFAADGTLVDVIPADELAAEYRDRTGIPPVGTVGLPSGDPQRVLLLLRPNGEVEFRAADAD</sequence>
<feature type="compositionally biased region" description="Low complexity" evidence="1">
    <location>
        <begin position="265"/>
        <end position="274"/>
    </location>
</feature>
<name>A0A0C1Y2K3_9CYAN</name>
<feature type="compositionally biased region" description="Low complexity" evidence="1">
    <location>
        <begin position="286"/>
        <end position="335"/>
    </location>
</feature>
<reference evidence="2" key="2">
    <citation type="journal article" date="2015" name="Genome Announc.">
        <title>Draft Genome Sequence of Filamentous Marine Cyanobacterium Lyngbya confervoides Strain BDU141951.</title>
        <authorList>
            <person name="Chandrababunaidu M.M."/>
            <person name="Sen D."/>
            <person name="Tripathy S."/>
        </authorList>
    </citation>
    <scope>NUCLEOTIDE SEQUENCE</scope>
    <source>
        <strain evidence="2">BDU141951</strain>
    </source>
</reference>